<dbReference type="PATRIC" id="fig|360102.15.peg.4490"/>
<evidence type="ECO:0000256" key="1">
    <source>
        <dbReference type="SAM" id="SignalP"/>
    </source>
</evidence>
<proteinExistence type="predicted"/>
<organism evidence="3 4">
    <name type="scientific">Yersinia pestis bv. Antiqua (strain Antiqua)</name>
    <dbReference type="NCBI Taxonomy" id="360102"/>
    <lineage>
        <taxon>Bacteria</taxon>
        <taxon>Pseudomonadati</taxon>
        <taxon>Pseudomonadota</taxon>
        <taxon>Gammaproteobacteria</taxon>
        <taxon>Enterobacterales</taxon>
        <taxon>Yersiniaceae</taxon>
        <taxon>Yersinia</taxon>
    </lineage>
</organism>
<dbReference type="SUPFAM" id="SSF51182">
    <property type="entry name" value="RmlC-like cupins"/>
    <property type="match status" value="1"/>
</dbReference>
<dbReference type="AlphaFoldDB" id="A0A0E1NLN9"/>
<dbReference type="PANTHER" id="PTHR43698">
    <property type="entry name" value="RIBD C-TERMINAL DOMAIN CONTAINING PROTEIN"/>
    <property type="match status" value="1"/>
</dbReference>
<dbReference type="PANTHER" id="PTHR43698:SF1">
    <property type="entry name" value="BLL4564 PROTEIN"/>
    <property type="match status" value="1"/>
</dbReference>
<dbReference type="Gene3D" id="2.60.120.10">
    <property type="entry name" value="Jelly Rolls"/>
    <property type="match status" value="1"/>
</dbReference>
<dbReference type="Proteomes" id="UP000001971">
    <property type="component" value="Chromosome"/>
</dbReference>
<protein>
    <recommendedName>
        <fullName evidence="2">Cupin type-2 domain-containing protein</fullName>
    </recommendedName>
</protein>
<reference evidence="3 4" key="1">
    <citation type="journal article" date="2006" name="J. Bacteriol.">
        <title>Complete genome sequence of Yersinia pestis strains Antiqua and Nepal516: evidence of gene reduction in an emerging pathogen.</title>
        <authorList>
            <person name="Chain P.S."/>
            <person name="Hu P."/>
            <person name="Malfatti S.A."/>
            <person name="Radnedge L."/>
            <person name="Larimer F."/>
            <person name="Vergez L.M."/>
            <person name="Worsham P."/>
            <person name="Chu M.C."/>
            <person name="Andersen G.L."/>
        </authorList>
    </citation>
    <scope>NUCLEOTIDE SEQUENCE [LARGE SCALE GENOMIC DNA]</scope>
    <source>
        <strain evidence="3 4">Antiqua</strain>
    </source>
</reference>
<evidence type="ECO:0000259" key="2">
    <source>
        <dbReference type="Pfam" id="PF07883"/>
    </source>
</evidence>
<dbReference type="GeneID" id="57976662"/>
<accession>A0A0E1NLN9</accession>
<keyword evidence="1" id="KW-0732">Signal</keyword>
<dbReference type="InterPro" id="IPR047263">
    <property type="entry name" value="HNL-like_cupin"/>
</dbReference>
<dbReference type="EMBL" id="CP000308">
    <property type="protein sequence ID" value="ABG13347.1"/>
    <property type="molecule type" value="Genomic_DNA"/>
</dbReference>
<dbReference type="RefSeq" id="WP_002211256.1">
    <property type="nucleotide sequence ID" value="NC_008150.1"/>
</dbReference>
<dbReference type="InterPro" id="IPR013096">
    <property type="entry name" value="Cupin_2"/>
</dbReference>
<evidence type="ECO:0000313" key="3">
    <source>
        <dbReference type="EMBL" id="ABG13347.1"/>
    </source>
</evidence>
<dbReference type="HOGENOM" id="CLU_072993_1_4_6"/>
<evidence type="ECO:0000313" key="4">
    <source>
        <dbReference type="Proteomes" id="UP000001971"/>
    </source>
</evidence>
<feature type="domain" description="Cupin type-2" evidence="2">
    <location>
        <begin position="66"/>
        <end position="132"/>
    </location>
</feature>
<feature type="signal peptide" evidence="1">
    <location>
        <begin position="1"/>
        <end position="20"/>
    </location>
</feature>
<dbReference type="InterPro" id="IPR014710">
    <property type="entry name" value="RmlC-like_jellyroll"/>
</dbReference>
<dbReference type="InterPro" id="IPR011051">
    <property type="entry name" value="RmlC_Cupin_sf"/>
</dbReference>
<dbReference type="Pfam" id="PF07883">
    <property type="entry name" value="Cupin_2"/>
    <property type="match status" value="1"/>
</dbReference>
<name>A0A0E1NLN9_YERPA</name>
<gene>
    <name evidence="3" type="ordered locus">YPA_1380</name>
</gene>
<dbReference type="CDD" id="cd02233">
    <property type="entry name" value="cupin_HNL-like"/>
    <property type="match status" value="1"/>
</dbReference>
<feature type="chain" id="PRO_5010416266" description="Cupin type-2 domain-containing protein" evidence="1">
    <location>
        <begin position="21"/>
        <end position="156"/>
    </location>
</feature>
<sequence precursor="true">MKVFLITLAALLLPGTQALAAAQAAVTVSPAGSQPTTIGAPESFTGTAKVDSRFKGTAPARISGGTVSFEAGARTAWHTHPLGQTLIVSSGTGWVQEWEGAAQQIKTGDVVWIPPGVKHWHGASAKESMVHIAVSESLDGNTVTWMEKVTDGQYPQ</sequence>
<dbReference type="KEGG" id="ypa:YPA_1380"/>